<accession>A0ABU6AJB9</accession>
<dbReference type="Proteomes" id="UP001327093">
    <property type="component" value="Unassembled WGS sequence"/>
</dbReference>
<dbReference type="Gene3D" id="3.40.50.360">
    <property type="match status" value="1"/>
</dbReference>
<gene>
    <name evidence="2" type="ORF">R4I43_30075</name>
</gene>
<protein>
    <submittedName>
        <fullName evidence="2">NAD(P)H-dependent oxidoreductase</fullName>
    </submittedName>
</protein>
<keyword evidence="3" id="KW-1185">Reference proteome</keyword>
<dbReference type="RefSeq" id="WP_324269085.1">
    <property type="nucleotide sequence ID" value="NZ_JAWLNX010000031.1"/>
</dbReference>
<dbReference type="Pfam" id="PF03358">
    <property type="entry name" value="FMN_red"/>
    <property type="match status" value="1"/>
</dbReference>
<feature type="domain" description="NADPH-dependent FMN reductase-like" evidence="1">
    <location>
        <begin position="5"/>
        <end position="116"/>
    </location>
</feature>
<reference evidence="2 3" key="1">
    <citation type="submission" date="2023-10" db="EMBL/GenBank/DDBJ databases">
        <title>Saccharopolyspora sp. nov., isolated from mangrove soil.</title>
        <authorList>
            <person name="Lu Y."/>
            <person name="Liu W."/>
        </authorList>
    </citation>
    <scope>NUCLEOTIDE SEQUENCE [LARGE SCALE GENOMIC DNA]</scope>
    <source>
        <strain evidence="2 3">S2-29</strain>
    </source>
</reference>
<proteinExistence type="predicted"/>
<evidence type="ECO:0000259" key="1">
    <source>
        <dbReference type="Pfam" id="PF03358"/>
    </source>
</evidence>
<dbReference type="InterPro" id="IPR005025">
    <property type="entry name" value="FMN_Rdtase-like_dom"/>
</dbReference>
<organism evidence="2 3">
    <name type="scientific">Saccharopolyspora mangrovi</name>
    <dbReference type="NCBI Taxonomy" id="3082379"/>
    <lineage>
        <taxon>Bacteria</taxon>
        <taxon>Bacillati</taxon>
        <taxon>Actinomycetota</taxon>
        <taxon>Actinomycetes</taxon>
        <taxon>Pseudonocardiales</taxon>
        <taxon>Pseudonocardiaceae</taxon>
        <taxon>Saccharopolyspora</taxon>
    </lineage>
</organism>
<sequence length="172" mass="18106">MVEFAVLTGHLNRRSRPGAIARTLAAELRAGGAEVTEIAAGALPHSALMAQDHRHPEVVRTQRALTCADAVAVITPRYEPHGSAPLRSWLAMLPPDALAGKPVLPIGLGAVRSHSTGLGGGLGEGTVLPATFLYDDWFAEDHDWRPNPRATDLLRRAATTLTTSALPDSAAA</sequence>
<evidence type="ECO:0000313" key="2">
    <source>
        <dbReference type="EMBL" id="MEB3371659.1"/>
    </source>
</evidence>
<dbReference type="InterPro" id="IPR029039">
    <property type="entry name" value="Flavoprotein-like_sf"/>
</dbReference>
<dbReference type="SUPFAM" id="SSF52218">
    <property type="entry name" value="Flavoproteins"/>
    <property type="match status" value="1"/>
</dbReference>
<name>A0ABU6AJB9_9PSEU</name>
<evidence type="ECO:0000313" key="3">
    <source>
        <dbReference type="Proteomes" id="UP001327093"/>
    </source>
</evidence>
<comment type="caution">
    <text evidence="2">The sequence shown here is derived from an EMBL/GenBank/DDBJ whole genome shotgun (WGS) entry which is preliminary data.</text>
</comment>
<dbReference type="EMBL" id="JAWLNX010000031">
    <property type="protein sequence ID" value="MEB3371659.1"/>
    <property type="molecule type" value="Genomic_DNA"/>
</dbReference>